<keyword evidence="2 7" id="KW-0813">Transport</keyword>
<dbReference type="STRING" id="469383.Cwoe_3343"/>
<keyword evidence="6 7" id="KW-0472">Membrane</keyword>
<dbReference type="eggNOG" id="COG1173">
    <property type="taxonomic scope" value="Bacteria"/>
</dbReference>
<feature type="transmembrane region" description="Helical" evidence="7">
    <location>
        <begin position="203"/>
        <end position="236"/>
    </location>
</feature>
<gene>
    <name evidence="9" type="ordered locus">Cwoe_3343</name>
</gene>
<evidence type="ECO:0000313" key="9">
    <source>
        <dbReference type="EMBL" id="ADB51761.1"/>
    </source>
</evidence>
<proteinExistence type="inferred from homology"/>
<feature type="transmembrane region" description="Helical" evidence="7">
    <location>
        <begin position="256"/>
        <end position="280"/>
    </location>
</feature>
<dbReference type="Gene3D" id="1.10.3720.10">
    <property type="entry name" value="MetI-like"/>
    <property type="match status" value="1"/>
</dbReference>
<feature type="domain" description="ABC transmembrane type-1" evidence="8">
    <location>
        <begin position="91"/>
        <end position="276"/>
    </location>
</feature>
<feature type="transmembrane region" description="Helical" evidence="7">
    <location>
        <begin position="91"/>
        <end position="116"/>
    </location>
</feature>
<dbReference type="InterPro" id="IPR000515">
    <property type="entry name" value="MetI-like"/>
</dbReference>
<dbReference type="PANTHER" id="PTHR43386:SF1">
    <property type="entry name" value="D,D-DIPEPTIDE TRANSPORT SYSTEM PERMEASE PROTEIN DDPC-RELATED"/>
    <property type="match status" value="1"/>
</dbReference>
<feature type="transmembrane region" description="Helical" evidence="7">
    <location>
        <begin position="25"/>
        <end position="48"/>
    </location>
</feature>
<dbReference type="GO" id="GO:0055085">
    <property type="term" value="P:transmembrane transport"/>
    <property type="evidence" value="ECO:0007669"/>
    <property type="project" value="InterPro"/>
</dbReference>
<keyword evidence="3" id="KW-1003">Cell membrane</keyword>
<evidence type="ECO:0000259" key="8">
    <source>
        <dbReference type="PROSITE" id="PS50928"/>
    </source>
</evidence>
<dbReference type="RefSeq" id="WP_012934812.1">
    <property type="nucleotide sequence ID" value="NC_013739.1"/>
</dbReference>
<dbReference type="GO" id="GO:0005886">
    <property type="term" value="C:plasma membrane"/>
    <property type="evidence" value="ECO:0007669"/>
    <property type="project" value="UniProtKB-SubCell"/>
</dbReference>
<keyword evidence="4 7" id="KW-0812">Transmembrane</keyword>
<name>D3FF44_CONWI</name>
<dbReference type="PROSITE" id="PS50928">
    <property type="entry name" value="ABC_TM1"/>
    <property type="match status" value="1"/>
</dbReference>
<organism evidence="9 10">
    <name type="scientific">Conexibacter woesei (strain DSM 14684 / CCUG 47730 / CIP 108061 / JCM 11494 / NBRC 100937 / ID131577)</name>
    <dbReference type="NCBI Taxonomy" id="469383"/>
    <lineage>
        <taxon>Bacteria</taxon>
        <taxon>Bacillati</taxon>
        <taxon>Actinomycetota</taxon>
        <taxon>Thermoleophilia</taxon>
        <taxon>Solirubrobacterales</taxon>
        <taxon>Conexibacteraceae</taxon>
        <taxon>Conexibacter</taxon>
    </lineage>
</organism>
<dbReference type="PANTHER" id="PTHR43386">
    <property type="entry name" value="OLIGOPEPTIDE TRANSPORT SYSTEM PERMEASE PROTEIN APPC"/>
    <property type="match status" value="1"/>
</dbReference>
<evidence type="ECO:0000256" key="6">
    <source>
        <dbReference type="ARBA" id="ARBA00023136"/>
    </source>
</evidence>
<evidence type="ECO:0000256" key="3">
    <source>
        <dbReference type="ARBA" id="ARBA00022475"/>
    </source>
</evidence>
<keyword evidence="10" id="KW-1185">Reference proteome</keyword>
<sequence length="290" mass="29987">MSAAPAPPPAAAAAGVRARRQRPPLLVLLAMVVVAATVVCAIAGAAIAPHDPDAQDLVAGLQTPSAAHLLGTDDSGRDLFSRLIAGARTALVGPLLMMLGAAVIGTVLGLIAGYFGGWRDSAIMRAVDVVYALPSLLVAIILVGVIGGGYAVAVGILVVLFGPADARLIRGATLAQRSLPYVDAARTLGLSRRTIMFRHIWPNILPLIVANAFLNFAYALVALSAMSFLGIGVAPGEADWGRMLNDNLSLIEDNPVAVLAPGIALVLLAVAMNLLGDWAYERLSDRGRAR</sequence>
<dbReference type="InterPro" id="IPR035906">
    <property type="entry name" value="MetI-like_sf"/>
</dbReference>
<dbReference type="KEGG" id="cwo:Cwoe_3343"/>
<keyword evidence="5 7" id="KW-1133">Transmembrane helix</keyword>
<evidence type="ECO:0000256" key="4">
    <source>
        <dbReference type="ARBA" id="ARBA00022692"/>
    </source>
</evidence>
<dbReference type="SUPFAM" id="SSF161098">
    <property type="entry name" value="MetI-like"/>
    <property type="match status" value="1"/>
</dbReference>
<evidence type="ECO:0000256" key="5">
    <source>
        <dbReference type="ARBA" id="ARBA00022989"/>
    </source>
</evidence>
<reference evidence="9 10" key="1">
    <citation type="journal article" date="2010" name="Stand. Genomic Sci.">
        <title>Complete genome sequence of Conexibacter woesei type strain (ID131577).</title>
        <authorList>
            <person name="Pukall R."/>
            <person name="Lapidus A."/>
            <person name="Glavina Del Rio T."/>
            <person name="Copeland A."/>
            <person name="Tice H."/>
            <person name="Cheng J.-F."/>
            <person name="Lucas S."/>
            <person name="Chen F."/>
            <person name="Nolan M."/>
            <person name="Bruce D."/>
            <person name="Goodwin L."/>
            <person name="Pitluck S."/>
            <person name="Mavromatis K."/>
            <person name="Ivanova N."/>
            <person name="Ovchinnikova G."/>
            <person name="Pati A."/>
            <person name="Chen A."/>
            <person name="Palaniappan K."/>
            <person name="Land M."/>
            <person name="Hauser L."/>
            <person name="Chang Y.-J."/>
            <person name="Jeffries C.D."/>
            <person name="Chain P."/>
            <person name="Meincke L."/>
            <person name="Sims D."/>
            <person name="Brettin T."/>
            <person name="Detter J.C."/>
            <person name="Rohde M."/>
            <person name="Goeker M."/>
            <person name="Bristow J."/>
            <person name="Eisen J.A."/>
            <person name="Markowitz V."/>
            <person name="Kyrpides N.C."/>
            <person name="Klenk H.-P."/>
            <person name="Hugenholtz P."/>
        </authorList>
    </citation>
    <scope>NUCLEOTIDE SEQUENCE [LARGE SCALE GENOMIC DNA]</scope>
    <source>
        <strain evidence="10">DSM 14684 / CIP 108061 / JCM 11494 / NBRC 100937 / ID131577</strain>
    </source>
</reference>
<evidence type="ECO:0000256" key="2">
    <source>
        <dbReference type="ARBA" id="ARBA00022448"/>
    </source>
</evidence>
<comment type="similarity">
    <text evidence="7">Belongs to the binding-protein-dependent transport system permease family.</text>
</comment>
<dbReference type="InterPro" id="IPR050366">
    <property type="entry name" value="BP-dependent_transpt_permease"/>
</dbReference>
<protein>
    <submittedName>
        <fullName evidence="9">Binding-protein-dependent transport systems inner membrane component</fullName>
    </submittedName>
</protein>
<reference evidence="10" key="2">
    <citation type="submission" date="2010-01" db="EMBL/GenBank/DDBJ databases">
        <title>The complete genome of Conexibacter woesei DSM 14684.</title>
        <authorList>
            <consortium name="US DOE Joint Genome Institute (JGI-PGF)"/>
            <person name="Lucas S."/>
            <person name="Copeland A."/>
            <person name="Lapidus A."/>
            <person name="Glavina del Rio T."/>
            <person name="Dalin E."/>
            <person name="Tice H."/>
            <person name="Bruce D."/>
            <person name="Goodwin L."/>
            <person name="Pitluck S."/>
            <person name="Kyrpides N."/>
            <person name="Mavromatis K."/>
            <person name="Ivanova N."/>
            <person name="Mikhailova N."/>
            <person name="Chertkov O."/>
            <person name="Brettin T."/>
            <person name="Detter J.C."/>
            <person name="Han C."/>
            <person name="Larimer F."/>
            <person name="Land M."/>
            <person name="Hauser L."/>
            <person name="Markowitz V."/>
            <person name="Cheng J.-F."/>
            <person name="Hugenholtz P."/>
            <person name="Woyke T."/>
            <person name="Wu D."/>
            <person name="Pukall R."/>
            <person name="Steenblock K."/>
            <person name="Schneider S."/>
            <person name="Klenk H.-P."/>
            <person name="Eisen J.A."/>
        </authorList>
    </citation>
    <scope>NUCLEOTIDE SEQUENCE [LARGE SCALE GENOMIC DNA]</scope>
    <source>
        <strain evidence="10">DSM 14684 / CIP 108061 / JCM 11494 / NBRC 100937 / ID131577</strain>
    </source>
</reference>
<dbReference type="CDD" id="cd06261">
    <property type="entry name" value="TM_PBP2"/>
    <property type="match status" value="1"/>
</dbReference>
<dbReference type="EMBL" id="CP001854">
    <property type="protein sequence ID" value="ADB51761.1"/>
    <property type="molecule type" value="Genomic_DNA"/>
</dbReference>
<dbReference type="Pfam" id="PF00528">
    <property type="entry name" value="BPD_transp_1"/>
    <property type="match status" value="1"/>
</dbReference>
<feature type="transmembrane region" description="Helical" evidence="7">
    <location>
        <begin position="136"/>
        <end position="161"/>
    </location>
</feature>
<dbReference type="Proteomes" id="UP000008229">
    <property type="component" value="Chromosome"/>
</dbReference>
<evidence type="ECO:0000256" key="1">
    <source>
        <dbReference type="ARBA" id="ARBA00004651"/>
    </source>
</evidence>
<dbReference type="AlphaFoldDB" id="D3FF44"/>
<evidence type="ECO:0000313" key="10">
    <source>
        <dbReference type="Proteomes" id="UP000008229"/>
    </source>
</evidence>
<evidence type="ECO:0000256" key="7">
    <source>
        <dbReference type="RuleBase" id="RU363032"/>
    </source>
</evidence>
<comment type="subcellular location">
    <subcellularLocation>
        <location evidence="1 7">Cell membrane</location>
        <topology evidence="1 7">Multi-pass membrane protein</topology>
    </subcellularLocation>
</comment>
<dbReference type="HOGENOM" id="CLU_028518_5_2_11"/>
<accession>D3FF44</accession>